<evidence type="ECO:0000313" key="5">
    <source>
        <dbReference type="Proteomes" id="UP000594903"/>
    </source>
</evidence>
<dbReference type="RefSeq" id="WP_018573428.1">
    <property type="nucleotide sequence ID" value="NZ_CP065725.1"/>
</dbReference>
<dbReference type="Proteomes" id="UP000594903">
    <property type="component" value="Chromosome"/>
</dbReference>
<feature type="transmembrane region" description="Helical" evidence="1">
    <location>
        <begin position="5"/>
        <end position="25"/>
    </location>
</feature>
<feature type="transmembrane region" description="Helical" evidence="1">
    <location>
        <begin position="78"/>
        <end position="96"/>
    </location>
</feature>
<evidence type="ECO:0000313" key="2">
    <source>
        <dbReference type="EMBL" id="QPT39870.1"/>
    </source>
</evidence>
<keyword evidence="1" id="KW-0472">Membrane</keyword>
<keyword evidence="5" id="KW-1185">Reference proteome</keyword>
<dbReference type="OrthoDB" id="9986918at2"/>
<accession>A0A378XJS8</accession>
<evidence type="ECO:0000313" key="4">
    <source>
        <dbReference type="Proteomes" id="UP000254603"/>
    </source>
</evidence>
<dbReference type="STRING" id="1122619.GCA_000373745_00248"/>
<feature type="transmembrane region" description="Helical" evidence="1">
    <location>
        <begin position="108"/>
        <end position="130"/>
    </location>
</feature>
<evidence type="ECO:0000313" key="3">
    <source>
        <dbReference type="EMBL" id="SUA57833.1"/>
    </source>
</evidence>
<name>A0A378XJS8_9BURK</name>
<organism evidence="3 4">
    <name type="scientific">Oligella ureolytica</name>
    <dbReference type="NCBI Taxonomy" id="90244"/>
    <lineage>
        <taxon>Bacteria</taxon>
        <taxon>Pseudomonadati</taxon>
        <taxon>Pseudomonadota</taxon>
        <taxon>Betaproteobacteria</taxon>
        <taxon>Burkholderiales</taxon>
        <taxon>Alcaligenaceae</taxon>
        <taxon>Oligella</taxon>
    </lineage>
</organism>
<evidence type="ECO:0000256" key="1">
    <source>
        <dbReference type="SAM" id="Phobius"/>
    </source>
</evidence>
<reference evidence="2 5" key="2">
    <citation type="submission" date="2020-12" db="EMBL/GenBank/DDBJ databases">
        <title>FDA dAtabase for Regulatory Grade micrObial Sequences (FDA-ARGOS): Supporting development and validation of Infectious Disease Dx tests.</title>
        <authorList>
            <person name="Sproer C."/>
            <person name="Gronow S."/>
            <person name="Severitt S."/>
            <person name="Schroder I."/>
            <person name="Tallon L."/>
            <person name="Sadzewicz L."/>
            <person name="Zhao X."/>
            <person name="Boylan J."/>
            <person name="Ott S."/>
            <person name="Bowen H."/>
            <person name="Vavikolanu K."/>
            <person name="Mehta A."/>
            <person name="Aluvathingal J."/>
            <person name="Nadendla S."/>
            <person name="Lowell S."/>
            <person name="Myers T."/>
            <person name="Yan Y."/>
            <person name="Sichtig H."/>
        </authorList>
    </citation>
    <scope>NUCLEOTIDE SEQUENCE [LARGE SCALE GENOMIC DNA]</scope>
    <source>
        <strain evidence="2 5">FDAARGOS_872</strain>
    </source>
</reference>
<dbReference type="EMBL" id="UGSB01000001">
    <property type="protein sequence ID" value="SUA57833.1"/>
    <property type="molecule type" value="Genomic_DNA"/>
</dbReference>
<gene>
    <name evidence="2" type="ORF">I6G29_12260</name>
    <name evidence="3" type="ORF">NCTC11997_02526</name>
</gene>
<reference evidence="3 4" key="1">
    <citation type="submission" date="2018-06" db="EMBL/GenBank/DDBJ databases">
        <authorList>
            <consortium name="Pathogen Informatics"/>
            <person name="Doyle S."/>
        </authorList>
    </citation>
    <scope>NUCLEOTIDE SEQUENCE [LARGE SCALE GENOMIC DNA]</scope>
    <source>
        <strain evidence="3 4">NCTC11997</strain>
    </source>
</reference>
<keyword evidence="1" id="KW-0812">Transmembrane</keyword>
<dbReference type="EMBL" id="CP065725">
    <property type="protein sequence ID" value="QPT39870.1"/>
    <property type="molecule type" value="Genomic_DNA"/>
</dbReference>
<protein>
    <submittedName>
        <fullName evidence="3">Uncharacterized protein</fullName>
    </submittedName>
</protein>
<dbReference type="Proteomes" id="UP000254603">
    <property type="component" value="Unassembled WGS sequence"/>
</dbReference>
<sequence length="138" mass="16096">MKHNYLFYFLQFTKSILLLSFIFSLTRFYGYSTGDGGQLSLLGSFGFAVFGMIATAMLYAVPVLISPFAYLYFYNKRIIAAFISFIVFAVYHYLFVRHISAEFEQLAQAYPSLFWVMFLAIIALTEFFIWRKEKQLAN</sequence>
<keyword evidence="1" id="KW-1133">Transmembrane helix</keyword>
<dbReference type="AlphaFoldDB" id="A0A378XJS8"/>
<proteinExistence type="predicted"/>
<feature type="transmembrane region" description="Helical" evidence="1">
    <location>
        <begin position="45"/>
        <end position="71"/>
    </location>
</feature>